<dbReference type="SUPFAM" id="SSF52096">
    <property type="entry name" value="ClpP/crotonase"/>
    <property type="match status" value="1"/>
</dbReference>
<dbReference type="EMBL" id="CP002299">
    <property type="protein sequence ID" value="ADP80874.1"/>
    <property type="molecule type" value="Genomic_DNA"/>
</dbReference>
<keyword evidence="2" id="KW-0413">Isomerase</keyword>
<dbReference type="HOGENOM" id="CLU_009834_7_3_11"/>
<dbReference type="PANTHER" id="PTHR43802">
    <property type="entry name" value="ENOYL-COA HYDRATASE"/>
    <property type="match status" value="1"/>
</dbReference>
<dbReference type="FunCoup" id="E3J8Z5">
    <property type="interactions" value="80"/>
</dbReference>
<dbReference type="KEGG" id="fri:FraEuI1c_2848"/>
<dbReference type="RefSeq" id="WP_013423992.1">
    <property type="nucleotide sequence ID" value="NC_014666.1"/>
</dbReference>
<evidence type="ECO:0000313" key="2">
    <source>
        <dbReference type="EMBL" id="ADP80874.1"/>
    </source>
</evidence>
<evidence type="ECO:0000256" key="1">
    <source>
        <dbReference type="ARBA" id="ARBA00005254"/>
    </source>
</evidence>
<comment type="similarity">
    <text evidence="1">Belongs to the enoyl-CoA hydratase/isomerase family.</text>
</comment>
<dbReference type="GO" id="GO:0016853">
    <property type="term" value="F:isomerase activity"/>
    <property type="evidence" value="ECO:0007669"/>
    <property type="project" value="UniProtKB-KW"/>
</dbReference>
<dbReference type="InterPro" id="IPR001753">
    <property type="entry name" value="Enoyl-CoA_hydra/iso"/>
</dbReference>
<reference evidence="2 3" key="1">
    <citation type="submission" date="2010-10" db="EMBL/GenBank/DDBJ databases">
        <title>Complete sequence of Frankia sp. EuI1c.</title>
        <authorList>
            <consortium name="US DOE Joint Genome Institute"/>
            <person name="Lucas S."/>
            <person name="Copeland A."/>
            <person name="Lapidus A."/>
            <person name="Cheng J.-F."/>
            <person name="Bruce D."/>
            <person name="Goodwin L."/>
            <person name="Pitluck S."/>
            <person name="Chertkov O."/>
            <person name="Detter J.C."/>
            <person name="Han C."/>
            <person name="Tapia R."/>
            <person name="Land M."/>
            <person name="Hauser L."/>
            <person name="Jeffries C."/>
            <person name="Kyrpides N."/>
            <person name="Ivanova N."/>
            <person name="Mikhailova N."/>
            <person name="Beauchemin N."/>
            <person name="Sen A."/>
            <person name="Sur S.A."/>
            <person name="Gtari M."/>
            <person name="Wall L."/>
            <person name="Tisa L."/>
            <person name="Woyke T."/>
        </authorList>
    </citation>
    <scope>NUCLEOTIDE SEQUENCE [LARGE SCALE GENOMIC DNA]</scope>
    <source>
        <strain evidence="3">DSM 45817 / CECT 9037 / EuI1c</strain>
    </source>
</reference>
<dbReference type="InParanoid" id="E3J8Z5"/>
<dbReference type="eggNOG" id="COG1024">
    <property type="taxonomic scope" value="Bacteria"/>
</dbReference>
<dbReference type="STRING" id="298654.FraEuI1c_2848"/>
<name>E3J8Z5_PSEI1</name>
<dbReference type="PANTHER" id="PTHR43802:SF1">
    <property type="entry name" value="IP11341P-RELATED"/>
    <property type="match status" value="1"/>
</dbReference>
<keyword evidence="3" id="KW-1185">Reference proteome</keyword>
<accession>E3J8Z5</accession>
<protein>
    <submittedName>
        <fullName evidence="2">Enoyl-CoA hydratase/isomerase</fullName>
    </submittedName>
</protein>
<dbReference type="CDD" id="cd06558">
    <property type="entry name" value="crotonase-like"/>
    <property type="match status" value="1"/>
</dbReference>
<dbReference type="Proteomes" id="UP000002484">
    <property type="component" value="Chromosome"/>
</dbReference>
<sequence length="326" mass="36692">MTKKKIGLPPWKYEERIPTDDFEEIIYEKDGPIGRLILNGPEKRNPLSYARICELAMGLHEMDMDPDIRVVIIKGAGSAFCSGYDLTPGKAQANNPNPDDYRKSIAWADVGDPPGGVYYDPKKDHPTFAKYEFFARELYFRIFDLHKPVIAQVHGYCLAGGTHLAGFCDLRIVAEDAQIGFPTIRQLTIEGYQYEVWLMGASRAKHFLFTGDPMDGRKAYDWGWASDVHPADRLDEETDKLARSIAKTDPVLLMSTKAAVNRQLELQGFRTGMRWSMDVHSAGVRGSYGSNADEFWKRSAEGGLRSAVDWRDDHFGIEYPAGDATQ</sequence>
<dbReference type="OrthoDB" id="9807606at2"/>
<gene>
    <name evidence="2" type="ordered locus">FraEuI1c_2848</name>
</gene>
<dbReference type="Gene3D" id="3.90.226.10">
    <property type="entry name" value="2-enoyl-CoA Hydratase, Chain A, domain 1"/>
    <property type="match status" value="1"/>
</dbReference>
<organism evidence="2 3">
    <name type="scientific">Pseudofrankia inefficax (strain DSM 45817 / CECT 9037 / DDB 130130 / EuI1c)</name>
    <name type="common">Frankia inefficax</name>
    <dbReference type="NCBI Taxonomy" id="298654"/>
    <lineage>
        <taxon>Bacteria</taxon>
        <taxon>Bacillati</taxon>
        <taxon>Actinomycetota</taxon>
        <taxon>Actinomycetes</taxon>
        <taxon>Frankiales</taxon>
        <taxon>Frankiaceae</taxon>
        <taxon>Pseudofrankia</taxon>
    </lineage>
</organism>
<dbReference type="InterPro" id="IPR029045">
    <property type="entry name" value="ClpP/crotonase-like_dom_sf"/>
</dbReference>
<dbReference type="Pfam" id="PF00378">
    <property type="entry name" value="ECH_1"/>
    <property type="match status" value="2"/>
</dbReference>
<dbReference type="AlphaFoldDB" id="E3J8Z5"/>
<evidence type="ECO:0000313" key="3">
    <source>
        <dbReference type="Proteomes" id="UP000002484"/>
    </source>
</evidence>
<proteinExistence type="inferred from homology"/>